<keyword evidence="4" id="KW-0539">Nucleus</keyword>
<accession>A0A8E2DYP9</accession>
<dbReference type="GO" id="GO:0005730">
    <property type="term" value="C:nucleolus"/>
    <property type="evidence" value="ECO:0007669"/>
    <property type="project" value="UniProtKB-SubCell"/>
</dbReference>
<feature type="region of interest" description="Disordered" evidence="5">
    <location>
        <begin position="1"/>
        <end position="40"/>
    </location>
</feature>
<gene>
    <name evidence="6" type="ORF">K432DRAFT_210273</name>
</gene>
<sequence length="172" mass="19337">MAPTPGKRPQVRAKSTKSTRPRPSYQSSDAALFPSTKKDKRTIKHSIFIHRIEKASSNTKKRTRPNKKLIANLESLADALPELEDIKEKGEIVVGQAEIRHKSLKSRPGAMKRKEKLENMEKERFNKNLAQLAGSTQGQDNGAEHTTIANRWAALKSFVQSTVQRKPEIVNT</sequence>
<dbReference type="GO" id="GO:0030686">
    <property type="term" value="C:90S preribosome"/>
    <property type="evidence" value="ECO:0007669"/>
    <property type="project" value="InterPro"/>
</dbReference>
<evidence type="ECO:0000256" key="3">
    <source>
        <dbReference type="ARBA" id="ARBA00021321"/>
    </source>
</evidence>
<name>A0A8E2DYP9_9PEZI</name>
<feature type="compositionally biased region" description="Basic residues" evidence="5">
    <location>
        <begin position="9"/>
        <end position="20"/>
    </location>
</feature>
<dbReference type="AlphaFoldDB" id="A0A8E2DYP9"/>
<dbReference type="InterPro" id="IPR028160">
    <property type="entry name" value="Slx9-like"/>
</dbReference>
<dbReference type="Proteomes" id="UP000250266">
    <property type="component" value="Unassembled WGS sequence"/>
</dbReference>
<reference evidence="6 7" key="1">
    <citation type="journal article" date="2016" name="Nat. Commun.">
        <title>Ectomycorrhizal ecology is imprinted in the genome of the dominant symbiotic fungus Cenococcum geophilum.</title>
        <authorList>
            <consortium name="DOE Joint Genome Institute"/>
            <person name="Peter M."/>
            <person name="Kohler A."/>
            <person name="Ohm R.A."/>
            <person name="Kuo A."/>
            <person name="Krutzmann J."/>
            <person name="Morin E."/>
            <person name="Arend M."/>
            <person name="Barry K.W."/>
            <person name="Binder M."/>
            <person name="Choi C."/>
            <person name="Clum A."/>
            <person name="Copeland A."/>
            <person name="Grisel N."/>
            <person name="Haridas S."/>
            <person name="Kipfer T."/>
            <person name="LaButti K."/>
            <person name="Lindquist E."/>
            <person name="Lipzen A."/>
            <person name="Maire R."/>
            <person name="Meier B."/>
            <person name="Mihaltcheva S."/>
            <person name="Molinier V."/>
            <person name="Murat C."/>
            <person name="Poggeler S."/>
            <person name="Quandt C.A."/>
            <person name="Sperisen C."/>
            <person name="Tritt A."/>
            <person name="Tisserant E."/>
            <person name="Crous P.W."/>
            <person name="Henrissat B."/>
            <person name="Nehls U."/>
            <person name="Egli S."/>
            <person name="Spatafora J.W."/>
            <person name="Grigoriev I.V."/>
            <person name="Martin F.M."/>
        </authorList>
    </citation>
    <scope>NUCLEOTIDE SEQUENCE [LARGE SCALE GENOMIC DNA]</scope>
    <source>
        <strain evidence="6 7">CBS 459.81</strain>
    </source>
</reference>
<evidence type="ECO:0000256" key="2">
    <source>
        <dbReference type="ARBA" id="ARBA00011022"/>
    </source>
</evidence>
<keyword evidence="7" id="KW-1185">Reference proteome</keyword>
<comment type="similarity">
    <text evidence="2">Belongs to the SLX9 family.</text>
</comment>
<comment type="subcellular location">
    <subcellularLocation>
        <location evidence="1">Nucleus</location>
        <location evidence="1">Nucleolus</location>
    </subcellularLocation>
</comment>
<dbReference type="GO" id="GO:0030688">
    <property type="term" value="C:preribosome, small subunit precursor"/>
    <property type="evidence" value="ECO:0007669"/>
    <property type="project" value="InterPro"/>
</dbReference>
<evidence type="ECO:0000256" key="4">
    <source>
        <dbReference type="ARBA" id="ARBA00023242"/>
    </source>
</evidence>
<evidence type="ECO:0000256" key="5">
    <source>
        <dbReference type="SAM" id="MobiDB-lite"/>
    </source>
</evidence>
<dbReference type="Pfam" id="PF15341">
    <property type="entry name" value="SLX9"/>
    <property type="match status" value="1"/>
</dbReference>
<evidence type="ECO:0000313" key="7">
    <source>
        <dbReference type="Proteomes" id="UP000250266"/>
    </source>
</evidence>
<organism evidence="6 7">
    <name type="scientific">Lepidopterella palustris CBS 459.81</name>
    <dbReference type="NCBI Taxonomy" id="1314670"/>
    <lineage>
        <taxon>Eukaryota</taxon>
        <taxon>Fungi</taxon>
        <taxon>Dikarya</taxon>
        <taxon>Ascomycota</taxon>
        <taxon>Pezizomycotina</taxon>
        <taxon>Dothideomycetes</taxon>
        <taxon>Pleosporomycetidae</taxon>
        <taxon>Mytilinidiales</taxon>
        <taxon>Argynnaceae</taxon>
        <taxon>Lepidopterella</taxon>
    </lineage>
</organism>
<protein>
    <recommendedName>
        <fullName evidence="3">Ribosome biogenesis protein SLX9</fullName>
    </recommendedName>
</protein>
<evidence type="ECO:0000256" key="1">
    <source>
        <dbReference type="ARBA" id="ARBA00004604"/>
    </source>
</evidence>
<proteinExistence type="inferred from homology"/>
<dbReference type="OrthoDB" id="5429132at2759"/>
<dbReference type="EMBL" id="KV745546">
    <property type="protein sequence ID" value="OCK74151.1"/>
    <property type="molecule type" value="Genomic_DNA"/>
</dbReference>
<dbReference type="GO" id="GO:0000462">
    <property type="term" value="P:maturation of SSU-rRNA from tricistronic rRNA transcript (SSU-rRNA, 5.8S rRNA, LSU-rRNA)"/>
    <property type="evidence" value="ECO:0007669"/>
    <property type="project" value="InterPro"/>
</dbReference>
<evidence type="ECO:0000313" key="6">
    <source>
        <dbReference type="EMBL" id="OCK74151.1"/>
    </source>
</evidence>